<dbReference type="AlphaFoldDB" id="A0A6J7U3L4"/>
<reference evidence="1" key="1">
    <citation type="submission" date="2020-05" db="EMBL/GenBank/DDBJ databases">
        <authorList>
            <person name="Chiriac C."/>
            <person name="Salcher M."/>
            <person name="Ghai R."/>
            <person name="Kavagutti S V."/>
        </authorList>
    </citation>
    <scope>NUCLEOTIDE SEQUENCE</scope>
</reference>
<dbReference type="InterPro" id="IPR043758">
    <property type="entry name" value="DUF5703"/>
</dbReference>
<dbReference type="EMBL" id="CAFBQS010000036">
    <property type="protein sequence ID" value="CAB5060939.1"/>
    <property type="molecule type" value="Genomic_DNA"/>
</dbReference>
<gene>
    <name evidence="1" type="ORF">UFOPK4366_00320</name>
</gene>
<proteinExistence type="predicted"/>
<dbReference type="Pfam" id="PF18963">
    <property type="entry name" value="DUF5703"/>
    <property type="match status" value="1"/>
</dbReference>
<sequence length="75" mass="8873">MIFLRQAIEIHPTNSYEYQTIQIPKGMKINVVRSMLVERAELGSWILDRVRIYPDGRHTVTLRRRIIKPQLSLVN</sequence>
<evidence type="ECO:0000313" key="1">
    <source>
        <dbReference type="EMBL" id="CAB5060939.1"/>
    </source>
</evidence>
<name>A0A6J7U3L4_9ZZZZ</name>
<organism evidence="1">
    <name type="scientific">freshwater metagenome</name>
    <dbReference type="NCBI Taxonomy" id="449393"/>
    <lineage>
        <taxon>unclassified sequences</taxon>
        <taxon>metagenomes</taxon>
        <taxon>ecological metagenomes</taxon>
    </lineage>
</organism>
<protein>
    <submittedName>
        <fullName evidence="1">Unannotated protein</fullName>
    </submittedName>
</protein>
<accession>A0A6J7U3L4</accession>